<proteinExistence type="predicted"/>
<protein>
    <recommendedName>
        <fullName evidence="1">Bacterial toxin 44 domain-containing protein</fullName>
    </recommendedName>
</protein>
<evidence type="ECO:0000313" key="2">
    <source>
        <dbReference type="EMBL" id="RFM27218.1"/>
    </source>
</evidence>
<keyword evidence="3" id="KW-1185">Reference proteome</keyword>
<comment type="caution">
    <text evidence="2">The sequence shown here is derived from an EMBL/GenBank/DDBJ whole genome shotgun (WGS) entry which is preliminary data.</text>
</comment>
<gene>
    <name evidence="2" type="ORF">DXN05_16830</name>
</gene>
<organism evidence="2 3">
    <name type="scientific">Deminuibacter soli</name>
    <dbReference type="NCBI Taxonomy" id="2291815"/>
    <lineage>
        <taxon>Bacteria</taxon>
        <taxon>Pseudomonadati</taxon>
        <taxon>Bacteroidota</taxon>
        <taxon>Chitinophagia</taxon>
        <taxon>Chitinophagales</taxon>
        <taxon>Chitinophagaceae</taxon>
        <taxon>Deminuibacter</taxon>
    </lineage>
</organism>
<dbReference type="Proteomes" id="UP000261284">
    <property type="component" value="Unassembled WGS sequence"/>
</dbReference>
<accession>A0A3E1NHF9</accession>
<dbReference type="AlphaFoldDB" id="A0A3E1NHF9"/>
<dbReference type="InterPro" id="IPR028946">
    <property type="entry name" value="Ntox44"/>
</dbReference>
<sequence length="220" mass="24858">MGNDPILFNDPLGDTIIVDKRGYVVQKYGKDNLVFLQKGKKLTRIGELGKTIDANKIFKNLLNSNIKEAQGSHSPFTFKNLVKNKGEWDLKNNQKTIYGLANAFDKGKESKTQFAFQGSNYTAPDLGNYHYGATGKVFGFFMFTEEFLLQQAGSAQMKAGTSKPEWQRYGTNEISAGFGETRTVRGDMLPPYGDDPDDQKMIKQGFRYYDNNKKNLNEEE</sequence>
<dbReference type="OrthoDB" id="2161905at2"/>
<feature type="domain" description="Bacterial toxin 44" evidence="1">
    <location>
        <begin position="78"/>
        <end position="211"/>
    </location>
</feature>
<dbReference type="EMBL" id="QTJU01000006">
    <property type="protein sequence ID" value="RFM27218.1"/>
    <property type="molecule type" value="Genomic_DNA"/>
</dbReference>
<reference evidence="2 3" key="1">
    <citation type="submission" date="2018-08" db="EMBL/GenBank/DDBJ databases">
        <title>Chitinophagaceae sp. K23C18032701, a novel bacterium isolated from forest soil.</title>
        <authorList>
            <person name="Wang C."/>
        </authorList>
    </citation>
    <scope>NUCLEOTIDE SEQUENCE [LARGE SCALE GENOMIC DNA]</scope>
    <source>
        <strain evidence="2 3">K23C18032701</strain>
    </source>
</reference>
<evidence type="ECO:0000259" key="1">
    <source>
        <dbReference type="Pfam" id="PF15607"/>
    </source>
</evidence>
<dbReference type="Pfam" id="PF15607">
    <property type="entry name" value="Ntox44"/>
    <property type="match status" value="1"/>
</dbReference>
<evidence type="ECO:0000313" key="3">
    <source>
        <dbReference type="Proteomes" id="UP000261284"/>
    </source>
</evidence>
<name>A0A3E1NHF9_9BACT</name>